<keyword evidence="2" id="KW-1185">Reference proteome</keyword>
<sequence>MQNLRNYLADLAPRWWLMRSTALRHISPSTGHPRVKRMLPFPLLQDGINRMKGWIEIFNAPMAQARFQTFGVFEYLRSDEVDTRLDANVVAVLAQTQIIEQNDVSARGLSDHWNEFCHYYFLQVLEFARTRAQDQIRYDGAQCEANPSVYDRTSVLKQLKEIEDDNLN</sequence>
<comment type="caution">
    <text evidence="1">The sequence shown here is derived from an EMBL/GenBank/DDBJ whole genome shotgun (WGS) entry which is preliminary data.</text>
</comment>
<organism evidence="1 2">
    <name type="scientific">Xylaria multiplex</name>
    <dbReference type="NCBI Taxonomy" id="323545"/>
    <lineage>
        <taxon>Eukaryota</taxon>
        <taxon>Fungi</taxon>
        <taxon>Dikarya</taxon>
        <taxon>Ascomycota</taxon>
        <taxon>Pezizomycotina</taxon>
        <taxon>Sordariomycetes</taxon>
        <taxon>Xylariomycetidae</taxon>
        <taxon>Xylariales</taxon>
        <taxon>Xylariaceae</taxon>
        <taxon>Xylaria</taxon>
    </lineage>
</organism>
<dbReference type="OrthoDB" id="73875at2759"/>
<gene>
    <name evidence="1" type="ORF">GQX73_g7772</name>
</gene>
<proteinExistence type="predicted"/>
<dbReference type="AlphaFoldDB" id="A0A7C8N163"/>
<dbReference type="EMBL" id="WUBL01000105">
    <property type="protein sequence ID" value="KAF2965796.1"/>
    <property type="molecule type" value="Genomic_DNA"/>
</dbReference>
<evidence type="ECO:0000313" key="2">
    <source>
        <dbReference type="Proteomes" id="UP000481858"/>
    </source>
</evidence>
<protein>
    <submittedName>
        <fullName evidence="1">Uncharacterized protein</fullName>
    </submittedName>
</protein>
<evidence type="ECO:0000313" key="1">
    <source>
        <dbReference type="EMBL" id="KAF2965796.1"/>
    </source>
</evidence>
<dbReference type="Proteomes" id="UP000481858">
    <property type="component" value="Unassembled WGS sequence"/>
</dbReference>
<reference evidence="1 2" key="1">
    <citation type="submission" date="2019-12" db="EMBL/GenBank/DDBJ databases">
        <title>Draft genome sequence of the ascomycete Xylaria multiplex DSM 110363.</title>
        <authorList>
            <person name="Buettner E."/>
            <person name="Kellner H."/>
        </authorList>
    </citation>
    <scope>NUCLEOTIDE SEQUENCE [LARGE SCALE GENOMIC DNA]</scope>
    <source>
        <strain evidence="1 2">DSM 110363</strain>
    </source>
</reference>
<dbReference type="InParanoid" id="A0A7C8N163"/>
<name>A0A7C8N163_9PEZI</name>
<accession>A0A7C8N163</accession>